<dbReference type="GO" id="GO:0006355">
    <property type="term" value="P:regulation of DNA-templated transcription"/>
    <property type="evidence" value="ECO:0007669"/>
    <property type="project" value="InterPro"/>
</dbReference>
<gene>
    <name evidence="5" type="ORF">BK664_01655</name>
</gene>
<dbReference type="PANTHER" id="PTHR44688:SF16">
    <property type="entry name" value="DNA-BINDING TRANSCRIPTIONAL ACTIVATOR DEVR_DOSR"/>
    <property type="match status" value="1"/>
</dbReference>
<dbReference type="Pfam" id="PF00196">
    <property type="entry name" value="GerE"/>
    <property type="match status" value="1"/>
</dbReference>
<dbReference type="InterPro" id="IPR011990">
    <property type="entry name" value="TPR-like_helical_dom_sf"/>
</dbReference>
<proteinExistence type="predicted"/>
<dbReference type="SUPFAM" id="SSF46894">
    <property type="entry name" value="C-terminal effector domain of the bipartite response regulators"/>
    <property type="match status" value="1"/>
</dbReference>
<protein>
    <recommendedName>
        <fullName evidence="4">HTH luxR-type domain-containing protein</fullName>
    </recommendedName>
</protein>
<dbReference type="CDD" id="cd06170">
    <property type="entry name" value="LuxR_C_like"/>
    <property type="match status" value="1"/>
</dbReference>
<reference evidence="5 6" key="1">
    <citation type="submission" date="2016-10" db="EMBL/GenBank/DDBJ databases">
        <title>Comparative genome analysis of multiple Pseudomonas spp. focuses on biocontrol and plant growth promoting traits.</title>
        <authorList>
            <person name="Tao X.-Y."/>
            <person name="Taylor C.G."/>
        </authorList>
    </citation>
    <scope>NUCLEOTIDE SEQUENCE [LARGE SCALE GENOMIC DNA]</scope>
    <source>
        <strain evidence="5 6">38D4</strain>
    </source>
</reference>
<evidence type="ECO:0000259" key="4">
    <source>
        <dbReference type="PROSITE" id="PS50043"/>
    </source>
</evidence>
<dbReference type="Gene3D" id="1.25.40.10">
    <property type="entry name" value="Tetratricopeptide repeat domain"/>
    <property type="match status" value="1"/>
</dbReference>
<dbReference type="InterPro" id="IPR016032">
    <property type="entry name" value="Sig_transdc_resp-reg_C-effctor"/>
</dbReference>
<keyword evidence="3" id="KW-0804">Transcription</keyword>
<keyword evidence="2" id="KW-0238">DNA-binding</keyword>
<evidence type="ECO:0000256" key="3">
    <source>
        <dbReference type="ARBA" id="ARBA00023163"/>
    </source>
</evidence>
<dbReference type="PROSITE" id="PS50043">
    <property type="entry name" value="HTH_LUXR_2"/>
    <property type="match status" value="1"/>
</dbReference>
<dbReference type="InterPro" id="IPR059106">
    <property type="entry name" value="WHD_MalT"/>
</dbReference>
<dbReference type="InterPro" id="IPR041617">
    <property type="entry name" value="TPR_MalT"/>
</dbReference>
<dbReference type="GO" id="GO:0003677">
    <property type="term" value="F:DNA binding"/>
    <property type="evidence" value="ECO:0007669"/>
    <property type="project" value="UniProtKB-KW"/>
</dbReference>
<organism evidence="5 6">
    <name type="scientific">Pseudomonas brassicacearum</name>
    <dbReference type="NCBI Taxonomy" id="930166"/>
    <lineage>
        <taxon>Bacteria</taxon>
        <taxon>Pseudomonadati</taxon>
        <taxon>Pseudomonadota</taxon>
        <taxon>Gammaproteobacteria</taxon>
        <taxon>Pseudomonadales</taxon>
        <taxon>Pseudomonadaceae</taxon>
        <taxon>Pseudomonas</taxon>
    </lineage>
</organism>
<dbReference type="SMART" id="SM00421">
    <property type="entry name" value="HTH_LUXR"/>
    <property type="match status" value="1"/>
</dbReference>
<dbReference type="InterPro" id="IPR000792">
    <property type="entry name" value="Tscrpt_reg_LuxR_C"/>
</dbReference>
<dbReference type="PANTHER" id="PTHR44688">
    <property type="entry name" value="DNA-BINDING TRANSCRIPTIONAL ACTIVATOR DEVR_DOSR"/>
    <property type="match status" value="1"/>
</dbReference>
<dbReference type="Gene3D" id="3.40.50.300">
    <property type="entry name" value="P-loop containing nucleotide triphosphate hydrolases"/>
    <property type="match status" value="1"/>
</dbReference>
<dbReference type="InterPro" id="IPR027417">
    <property type="entry name" value="P-loop_NTPase"/>
</dbReference>
<dbReference type="EMBL" id="MOBO01000001">
    <property type="protein sequence ID" value="RON42316.1"/>
    <property type="molecule type" value="Genomic_DNA"/>
</dbReference>
<dbReference type="AlphaFoldDB" id="A0A423JX91"/>
<accession>A0A423JX91</accession>
<dbReference type="Pfam" id="PF17874">
    <property type="entry name" value="TPR_MalT"/>
    <property type="match status" value="1"/>
</dbReference>
<comment type="caution">
    <text evidence="5">The sequence shown here is derived from an EMBL/GenBank/DDBJ whole genome shotgun (WGS) entry which is preliminary data.</text>
</comment>
<name>A0A423JX91_9PSED</name>
<feature type="domain" description="HTH luxR-type" evidence="4">
    <location>
        <begin position="854"/>
        <end position="919"/>
    </location>
</feature>
<dbReference type="RefSeq" id="WP_123364226.1">
    <property type="nucleotide sequence ID" value="NZ_MOBO01000001.1"/>
</dbReference>
<dbReference type="InterPro" id="IPR036388">
    <property type="entry name" value="WH-like_DNA-bd_sf"/>
</dbReference>
<sequence>MRSSTNSLFQTLHAPLQLSLIASKLCPMTACVNLVPFPRLLKRMFESSKTPLTLVQAPPGYGKTGLLKQHYQQLKQGGAKTAWLSLEEGDGNLAHFSAYLKAAVELVDQPVPVNGLLTRIGETNLSKSLTALLELLQGDQTPIYLFIDDVHHLAGSDAVRCLSMLTERAPPHLHFILSFRGEPCLSVARQRMQGLVSDINVRDLRLNHDETVCLLQHLGVESVPEEQLSQLENRLEGWAGGLVLAALLLRHDPDQVYNLANFSGERRQFSEFFLQDVLFRQPQEIRDFLLYTSILERLDADVCNALTGQQDSQAKLRECESRGLFLMAMDDEQRSYRYHPLFAEFLKRELRQTNEKLMLQLHMVASEWLIQAGDYVGAFNQALATKDYLRAAEIIDTYHVEIFSSYVHAWALVDMLPEEIAMRFPAIILSQIWQLEIRWQFETCKTLLEKARLRLNQIERDNLLPKDRIQTLRYEWLHRELMLGMLGDTPSAIQAQAQYLQQNYHDAPPLVKGSFYTAELYALREHYQLDEVERLNTICMENFKRLPSEAAQVFHNAVLAPARLAAGRTHAAIQSLSTALRSAIKITGHGSPLAAMIAVHLAKVHYERDELQQARMLLDQYLQHASYLGFVDQAIAGWLTRARISMIDGDKANAFQMLDEADVFANEHGFERLRLFSLAERMKWLLRQGEVDEVIRLGRKNKLRGPVSDVAPHRNVSTRDEARALCWVKVAQAEDRLPEALNLAKLWNRHLEAANAVRSALRWNVIIAHLSLLTGDQRAAQRALRRALFQAAPCGFIRVFLDEGEWLVRLLRDQLQAAKLEGEPADAFASNLLERVDGEVPAANTPTAASPEQGSAIFGALNSRELDILEMVSIGMLNREIGIKLGMTEGSIKWYLQQIYDKIGVRRRSQAAERARQLGILR</sequence>
<dbReference type="SUPFAM" id="SSF48452">
    <property type="entry name" value="TPR-like"/>
    <property type="match status" value="1"/>
</dbReference>
<dbReference type="SUPFAM" id="SSF52540">
    <property type="entry name" value="P-loop containing nucleoside triphosphate hydrolases"/>
    <property type="match status" value="1"/>
</dbReference>
<keyword evidence="1" id="KW-0805">Transcription regulation</keyword>
<dbReference type="Pfam" id="PF25873">
    <property type="entry name" value="WHD_MalT"/>
    <property type="match status" value="1"/>
</dbReference>
<evidence type="ECO:0000256" key="2">
    <source>
        <dbReference type="ARBA" id="ARBA00023125"/>
    </source>
</evidence>
<evidence type="ECO:0000313" key="5">
    <source>
        <dbReference type="EMBL" id="RON42316.1"/>
    </source>
</evidence>
<evidence type="ECO:0000313" key="6">
    <source>
        <dbReference type="Proteomes" id="UP000286351"/>
    </source>
</evidence>
<evidence type="ECO:0000256" key="1">
    <source>
        <dbReference type="ARBA" id="ARBA00023015"/>
    </source>
</evidence>
<dbReference type="Gene3D" id="1.10.10.10">
    <property type="entry name" value="Winged helix-like DNA-binding domain superfamily/Winged helix DNA-binding domain"/>
    <property type="match status" value="1"/>
</dbReference>
<dbReference type="PRINTS" id="PR00038">
    <property type="entry name" value="HTHLUXR"/>
</dbReference>
<dbReference type="Proteomes" id="UP000286351">
    <property type="component" value="Unassembled WGS sequence"/>
</dbReference>